<evidence type="ECO:0000313" key="3">
    <source>
        <dbReference type="Proteomes" id="UP001500282"/>
    </source>
</evidence>
<name>A0ABP4H6E9_9ACTN</name>
<accession>A0ABP4H6E9</accession>
<dbReference type="Proteomes" id="UP001500282">
    <property type="component" value="Unassembled WGS sequence"/>
</dbReference>
<evidence type="ECO:0000313" key="2">
    <source>
        <dbReference type="EMBL" id="GAA1250179.1"/>
    </source>
</evidence>
<comment type="caution">
    <text evidence="2">The sequence shown here is derived from an EMBL/GenBank/DDBJ whole genome shotgun (WGS) entry which is preliminary data.</text>
</comment>
<dbReference type="EMBL" id="BAAAIH010000001">
    <property type="protein sequence ID" value="GAA1250179.1"/>
    <property type="molecule type" value="Genomic_DNA"/>
</dbReference>
<protein>
    <recommendedName>
        <fullName evidence="4">Transposase</fullName>
    </recommendedName>
</protein>
<feature type="region of interest" description="Disordered" evidence="1">
    <location>
        <begin position="69"/>
        <end position="88"/>
    </location>
</feature>
<keyword evidence="3" id="KW-1185">Reference proteome</keyword>
<feature type="region of interest" description="Disordered" evidence="1">
    <location>
        <begin position="20"/>
        <end position="40"/>
    </location>
</feature>
<organism evidence="2 3">
    <name type="scientific">Streptomyces javensis</name>
    <dbReference type="NCBI Taxonomy" id="114698"/>
    <lineage>
        <taxon>Bacteria</taxon>
        <taxon>Bacillati</taxon>
        <taxon>Actinomycetota</taxon>
        <taxon>Actinomycetes</taxon>
        <taxon>Kitasatosporales</taxon>
        <taxon>Streptomycetaceae</taxon>
        <taxon>Streptomyces</taxon>
        <taxon>Streptomyces violaceusniger group</taxon>
    </lineage>
</organism>
<reference evidence="3" key="1">
    <citation type="journal article" date="2019" name="Int. J. Syst. Evol. Microbiol.">
        <title>The Global Catalogue of Microorganisms (GCM) 10K type strain sequencing project: providing services to taxonomists for standard genome sequencing and annotation.</title>
        <authorList>
            <consortium name="The Broad Institute Genomics Platform"/>
            <consortium name="The Broad Institute Genome Sequencing Center for Infectious Disease"/>
            <person name="Wu L."/>
            <person name="Ma J."/>
        </authorList>
    </citation>
    <scope>NUCLEOTIDE SEQUENCE [LARGE SCALE GENOMIC DNA]</scope>
    <source>
        <strain evidence="3">JCM 11448</strain>
    </source>
</reference>
<evidence type="ECO:0000256" key="1">
    <source>
        <dbReference type="SAM" id="MobiDB-lite"/>
    </source>
</evidence>
<sequence>MPLGYTSSYQRIHAYLRTKRLSTDPVTAPPPSPRTVSGWILSPPDAITEVEQRRLKAVLSRCPELDALAGHAGRSPRCSPSAKGQRLP</sequence>
<gene>
    <name evidence="2" type="ORF">GCM10009579_04910</name>
</gene>
<evidence type="ECO:0008006" key="4">
    <source>
        <dbReference type="Google" id="ProtNLM"/>
    </source>
</evidence>
<proteinExistence type="predicted"/>